<accession>A0AAE0C0K3</accession>
<comment type="caution">
    <text evidence="2">The sequence shown here is derived from an EMBL/GenBank/DDBJ whole genome shotgun (WGS) entry which is preliminary data.</text>
</comment>
<feature type="compositionally biased region" description="Polar residues" evidence="1">
    <location>
        <begin position="137"/>
        <end position="148"/>
    </location>
</feature>
<sequence length="258" mass="29327">MGIAITVIAHTSSASWAGSVLLTRGTAQRHRLRIIHIRERHATDNVCERRETIRRFPRVIQAARKPNFKCPSSHDEGNYQETKACKSAPYLPATVKRTFALKSSRERYEKDPRTALQSLQLNETQAALQEKQKVSPEVSNSLPQQSPSKSRRVQERRQVALSAAPDVFYALKDICGLYAVGTLSGSKSIRKHSRQVRREFTKMFATDPILQPHPAVELPVCAYLPRILNTVSDVSTEKTIRSLANIWDDLRWEYGYEK</sequence>
<evidence type="ECO:0000256" key="1">
    <source>
        <dbReference type="SAM" id="MobiDB-lite"/>
    </source>
</evidence>
<keyword evidence="3" id="KW-1185">Reference proteome</keyword>
<dbReference type="EMBL" id="LGRX02030774">
    <property type="protein sequence ID" value="KAK3245300.1"/>
    <property type="molecule type" value="Genomic_DNA"/>
</dbReference>
<feature type="non-terminal residue" evidence="2">
    <location>
        <position position="258"/>
    </location>
</feature>
<reference evidence="2 3" key="1">
    <citation type="journal article" date="2015" name="Genome Biol. Evol.">
        <title>Comparative Genomics of a Bacterivorous Green Alga Reveals Evolutionary Causalities and Consequences of Phago-Mixotrophic Mode of Nutrition.</title>
        <authorList>
            <person name="Burns J.A."/>
            <person name="Paasch A."/>
            <person name="Narechania A."/>
            <person name="Kim E."/>
        </authorList>
    </citation>
    <scope>NUCLEOTIDE SEQUENCE [LARGE SCALE GENOMIC DNA]</scope>
    <source>
        <strain evidence="2 3">PLY_AMNH</strain>
    </source>
</reference>
<feature type="region of interest" description="Disordered" evidence="1">
    <location>
        <begin position="126"/>
        <end position="156"/>
    </location>
</feature>
<proteinExistence type="predicted"/>
<dbReference type="Proteomes" id="UP001190700">
    <property type="component" value="Unassembled WGS sequence"/>
</dbReference>
<evidence type="ECO:0000313" key="2">
    <source>
        <dbReference type="EMBL" id="KAK3245300.1"/>
    </source>
</evidence>
<organism evidence="2 3">
    <name type="scientific">Cymbomonas tetramitiformis</name>
    <dbReference type="NCBI Taxonomy" id="36881"/>
    <lineage>
        <taxon>Eukaryota</taxon>
        <taxon>Viridiplantae</taxon>
        <taxon>Chlorophyta</taxon>
        <taxon>Pyramimonadophyceae</taxon>
        <taxon>Pyramimonadales</taxon>
        <taxon>Pyramimonadaceae</taxon>
        <taxon>Cymbomonas</taxon>
    </lineage>
</organism>
<dbReference type="AlphaFoldDB" id="A0AAE0C0K3"/>
<gene>
    <name evidence="2" type="ORF">CYMTET_45123</name>
</gene>
<evidence type="ECO:0000313" key="3">
    <source>
        <dbReference type="Proteomes" id="UP001190700"/>
    </source>
</evidence>
<name>A0AAE0C0K3_9CHLO</name>
<protein>
    <submittedName>
        <fullName evidence="2">Uncharacterized protein</fullName>
    </submittedName>
</protein>